<evidence type="ECO:0000256" key="2">
    <source>
        <dbReference type="ARBA" id="ARBA00022801"/>
    </source>
</evidence>
<gene>
    <name evidence="7" type="ORF">GCM10009744_22640</name>
</gene>
<dbReference type="SMART" id="SM01217">
    <property type="entry name" value="Fn3_like"/>
    <property type="match status" value="1"/>
</dbReference>
<comment type="caution">
    <text evidence="7">The sequence shown here is derived from an EMBL/GenBank/DDBJ whole genome shotgun (WGS) entry which is preliminary data.</text>
</comment>
<dbReference type="Gene3D" id="3.40.50.1700">
    <property type="entry name" value="Glycoside hydrolase family 3 C-terminal domain"/>
    <property type="match status" value="2"/>
</dbReference>
<dbReference type="Pfam" id="PF00933">
    <property type="entry name" value="Glyco_hydro_3"/>
    <property type="match status" value="1"/>
</dbReference>
<dbReference type="InterPro" id="IPR017853">
    <property type="entry name" value="GH"/>
</dbReference>
<dbReference type="Proteomes" id="UP001501319">
    <property type="component" value="Unassembled WGS sequence"/>
</dbReference>
<dbReference type="GO" id="GO:0016787">
    <property type="term" value="F:hydrolase activity"/>
    <property type="evidence" value="ECO:0007669"/>
    <property type="project" value="UniProtKB-KW"/>
</dbReference>
<dbReference type="InterPro" id="IPR026891">
    <property type="entry name" value="Fn3-like"/>
</dbReference>
<name>A0ABN2F7C7_9ACTN</name>
<keyword evidence="4" id="KW-0326">Glycosidase</keyword>
<dbReference type="PANTHER" id="PTHR42715:SF10">
    <property type="entry name" value="BETA-GLUCOSIDASE"/>
    <property type="match status" value="1"/>
</dbReference>
<dbReference type="Pfam" id="PF14310">
    <property type="entry name" value="Fn3-like"/>
    <property type="match status" value="1"/>
</dbReference>
<dbReference type="InterPro" id="IPR001764">
    <property type="entry name" value="Glyco_hydro_3_N"/>
</dbReference>
<keyword evidence="2 4" id="KW-0378">Hydrolase</keyword>
<evidence type="ECO:0000259" key="6">
    <source>
        <dbReference type="SMART" id="SM01217"/>
    </source>
</evidence>
<feature type="compositionally biased region" description="Low complexity" evidence="5">
    <location>
        <begin position="415"/>
        <end position="435"/>
    </location>
</feature>
<keyword evidence="3" id="KW-0119">Carbohydrate metabolism</keyword>
<organism evidence="7 8">
    <name type="scientific">Kribbella alba</name>
    <dbReference type="NCBI Taxonomy" id="190197"/>
    <lineage>
        <taxon>Bacteria</taxon>
        <taxon>Bacillati</taxon>
        <taxon>Actinomycetota</taxon>
        <taxon>Actinomycetes</taxon>
        <taxon>Propionibacteriales</taxon>
        <taxon>Kribbellaceae</taxon>
        <taxon>Kribbella</taxon>
    </lineage>
</organism>
<proteinExistence type="inferred from homology"/>
<dbReference type="InterPro" id="IPR019800">
    <property type="entry name" value="Glyco_hydro_3_AS"/>
</dbReference>
<dbReference type="PRINTS" id="PR00133">
    <property type="entry name" value="GLHYDRLASE3"/>
</dbReference>
<dbReference type="InterPro" id="IPR036962">
    <property type="entry name" value="Glyco_hydro_3_N_sf"/>
</dbReference>
<keyword evidence="8" id="KW-1185">Reference proteome</keyword>
<feature type="domain" description="Fibronectin type III-like" evidence="6">
    <location>
        <begin position="640"/>
        <end position="710"/>
    </location>
</feature>
<evidence type="ECO:0000313" key="8">
    <source>
        <dbReference type="Proteomes" id="UP001501319"/>
    </source>
</evidence>
<dbReference type="InterPro" id="IPR002772">
    <property type="entry name" value="Glyco_hydro_3_C"/>
</dbReference>
<accession>A0ABN2F7C7</accession>
<dbReference type="SUPFAM" id="SSF52279">
    <property type="entry name" value="Beta-D-glucan exohydrolase, C-terminal domain"/>
    <property type="match status" value="1"/>
</dbReference>
<reference evidence="7 8" key="1">
    <citation type="journal article" date="2019" name="Int. J. Syst. Evol. Microbiol.">
        <title>The Global Catalogue of Microorganisms (GCM) 10K type strain sequencing project: providing services to taxonomists for standard genome sequencing and annotation.</title>
        <authorList>
            <consortium name="The Broad Institute Genomics Platform"/>
            <consortium name="The Broad Institute Genome Sequencing Center for Infectious Disease"/>
            <person name="Wu L."/>
            <person name="Ma J."/>
        </authorList>
    </citation>
    <scope>NUCLEOTIDE SEQUENCE [LARGE SCALE GENOMIC DNA]</scope>
    <source>
        <strain evidence="7 8">JCM 14306</strain>
    </source>
</reference>
<evidence type="ECO:0000313" key="7">
    <source>
        <dbReference type="EMBL" id="GAA1633583.1"/>
    </source>
</evidence>
<dbReference type="PROSITE" id="PS00775">
    <property type="entry name" value="GLYCOSYL_HYDROL_F3"/>
    <property type="match status" value="1"/>
</dbReference>
<comment type="similarity">
    <text evidence="1 4">Belongs to the glycosyl hydrolase 3 family.</text>
</comment>
<dbReference type="InterPro" id="IPR013783">
    <property type="entry name" value="Ig-like_fold"/>
</dbReference>
<dbReference type="InterPro" id="IPR036881">
    <property type="entry name" value="Glyco_hydro_3_C_sf"/>
</dbReference>
<evidence type="ECO:0000256" key="5">
    <source>
        <dbReference type="SAM" id="MobiDB-lite"/>
    </source>
</evidence>
<dbReference type="InterPro" id="IPR050288">
    <property type="entry name" value="Cellulose_deg_GH3"/>
</dbReference>
<feature type="region of interest" description="Disordered" evidence="5">
    <location>
        <begin position="414"/>
        <end position="437"/>
    </location>
</feature>
<evidence type="ECO:0000256" key="4">
    <source>
        <dbReference type="RuleBase" id="RU361161"/>
    </source>
</evidence>
<evidence type="ECO:0000256" key="1">
    <source>
        <dbReference type="ARBA" id="ARBA00005336"/>
    </source>
</evidence>
<dbReference type="PANTHER" id="PTHR42715">
    <property type="entry name" value="BETA-GLUCOSIDASE"/>
    <property type="match status" value="1"/>
</dbReference>
<sequence length="806" mass="85584">MRYANVTVAPMDTSLETSPENRSLLDQLTLAEKASLCRGSGFWHTQSIDRLGIPRVMVTDGPHGLRKQPGDADHVGLSGSIPATCFPTAAALASSFDPGLLYRVGDALGRECRAEQVGVLLGPGVNMKRSPLCGRNFEYFSEDPLLAGVLAAAMVRGVQSQGVGTSVKHFAANNQETDRLRVSADVDERTLREIYLPAFERVVKEAQPWTVMCSYNKINGTYASQHRWLLTELLRDEWGFEGLVMSDWGAVHDRVAALAAGLDLEMPPDLQRSDARIIEAVESGELDEAVLDTAVSRVLELVAKTSDQGAPADHAAHHALAREAAADCIVLLRNDDGILPLVPEQGSTLAVIGEFARTPRYQGAGSSQVNPTQVETALDQLTAAVEAIPADEDHGGSVSAGPGVRVEFAPGFGLDATTDSAPTDSAPTDSATTDRATTDDEALADEAVALAARADTVVAFLGLPSSYESEGFDREHLDLPASQLALVERLAAVNPRLVVVLANGSAVRLAGWEHHAKAVVETWLGGQAAGGAIADVLLGATNPSGRLAETLPLRLEDNPSYLNFPGGSGHVRYGEGIFVGYRGYDALAREVSYPFGHGLSYTTFEYGDLDVEQTGTHAGGDLAITVSFDVTNTGRRAGKEAVQVYVADLEASVARPVRELKAFGKVDLDPGETARVGFRLGSRDLSYWSELNHGWALEAGRFEFAVGASSRDLRLTATLDVDAPPVAAPLGEESSLQEWLADPVGRPMLLEAMGVGEGDGPTGVLADEELLRVVGNFPLRSLAAFPGMAVDHTTLDSLLARLGAER</sequence>
<evidence type="ECO:0000256" key="3">
    <source>
        <dbReference type="ARBA" id="ARBA00023277"/>
    </source>
</evidence>
<dbReference type="Gene3D" id="2.60.40.10">
    <property type="entry name" value="Immunoglobulins"/>
    <property type="match status" value="1"/>
</dbReference>
<dbReference type="SUPFAM" id="SSF51445">
    <property type="entry name" value="(Trans)glycosidases"/>
    <property type="match status" value="1"/>
</dbReference>
<dbReference type="Pfam" id="PF01915">
    <property type="entry name" value="Glyco_hydro_3_C"/>
    <property type="match status" value="1"/>
</dbReference>
<protein>
    <submittedName>
        <fullName evidence="7">Glycoside hydrolase family 3 C-terminal domain-containing protein</fullName>
    </submittedName>
</protein>
<dbReference type="Gene3D" id="3.20.20.300">
    <property type="entry name" value="Glycoside hydrolase, family 3, N-terminal domain"/>
    <property type="match status" value="2"/>
</dbReference>
<dbReference type="EMBL" id="BAAANE010000004">
    <property type="protein sequence ID" value="GAA1633583.1"/>
    <property type="molecule type" value="Genomic_DNA"/>
</dbReference>